<accession>A0A6B2KYJ7</accession>
<dbReference type="PANTHER" id="PTHR38537:SF8">
    <property type="entry name" value="FILAMIN-A"/>
    <property type="match status" value="1"/>
</dbReference>
<dbReference type="InterPro" id="IPR013783">
    <property type="entry name" value="Ig-like_fold"/>
</dbReference>
<proteinExistence type="predicted"/>
<name>A0A6B2KYJ7_9EUKA</name>
<dbReference type="InterPro" id="IPR044801">
    <property type="entry name" value="Filamin"/>
</dbReference>
<feature type="repeat" description="Filamin" evidence="3">
    <location>
        <begin position="443"/>
        <end position="552"/>
    </location>
</feature>
<protein>
    <recommendedName>
        <fullName evidence="4">Calponin-homology (CH) domain-containing protein</fullName>
    </recommendedName>
</protein>
<evidence type="ECO:0000256" key="3">
    <source>
        <dbReference type="PROSITE-ProRule" id="PRU00087"/>
    </source>
</evidence>
<dbReference type="CDD" id="cd21184">
    <property type="entry name" value="CH_FLN-like_rpt2"/>
    <property type="match status" value="1"/>
</dbReference>
<evidence type="ECO:0000256" key="1">
    <source>
        <dbReference type="ARBA" id="ARBA00022737"/>
    </source>
</evidence>
<dbReference type="SUPFAM" id="SSF47576">
    <property type="entry name" value="Calponin-homology domain, CH-domain"/>
    <property type="match status" value="1"/>
</dbReference>
<dbReference type="InterPro" id="IPR014756">
    <property type="entry name" value="Ig_E-set"/>
</dbReference>
<sequence>MAEPAWVKVQEKTFTRWVNTYLVERMLKVESLQTDFGDGLMLINLLEIISSKSFPKYNKQPRIQMQKLENLTFALKFLESEGIKLVSIDSNSIASGNLKLILGLIWTIILRYQIQVSNGASARQDLLDWVRSKIPEYNINNFMGDWQDGKAICALAEAVLPGQMNLPRDFSNDAVKNANMGMKKAKDNMGIPEILDAEDMVYNPDELSNMTYISYFRDYLDLESRKKDEELAERTPVPAKCLAYGPGVEPGNEAGIETYFTIEAINARGQRVTGPPYPHQFPVKIVGPAGEVPSETVNNNDGTYRVTYLPTVQGNHSIEVTFKGNHIQKSPFQVYVNPSRPDPVKCRCYGPGLESAEAHAPAEFTIEAVNRLGDRITNGGHPFHVDVVDPYDVRTPANIVDNHDGTYTVSYHPTDPGDHIVHVSLGRDKVADSPYKVPVGWNSNMACPHLSYAEGPGLEPGHKNTEPGVFTIYAVKPDGTPQTNGGDLFDVHIEDPNKELIAPKITDNGDGTYNVEYQPTLPGAYHIDVIQRNPEKPLFYDHVKNSPVDINLVPGTDPSQTIAYGPGLEPGNSDTKPAEFTIRAKDVLGNDIKEGGDPFDVKIDGPSGPVAAEVKDNGDGTYTVTYQPEEAGPHDLAVTLDDVHIKGSKFHVDIKPGAWPEKSTIENYTFVVRTVDRKGRNKLFGGEKVEVVVARPSGSLIENVKVDDQRNGTYKVSYKLDGEELGNYQVSVMINGEHISGSPFIQSVV</sequence>
<dbReference type="InterPro" id="IPR001298">
    <property type="entry name" value="Filamin/ABP280_rpt"/>
</dbReference>
<keyword evidence="1" id="KW-0677">Repeat</keyword>
<dbReference type="GO" id="GO:0051015">
    <property type="term" value="F:actin filament binding"/>
    <property type="evidence" value="ECO:0007669"/>
    <property type="project" value="InterPro"/>
</dbReference>
<feature type="domain" description="Calponin-homology (CH)" evidence="4">
    <location>
        <begin position="8"/>
        <end position="113"/>
    </location>
</feature>
<dbReference type="GO" id="GO:0030036">
    <property type="term" value="P:actin cytoskeleton organization"/>
    <property type="evidence" value="ECO:0007669"/>
    <property type="project" value="InterPro"/>
</dbReference>
<dbReference type="SMART" id="SM00033">
    <property type="entry name" value="CH"/>
    <property type="match status" value="2"/>
</dbReference>
<dbReference type="InterPro" id="IPR036872">
    <property type="entry name" value="CH_dom_sf"/>
</dbReference>
<evidence type="ECO:0000259" key="4">
    <source>
        <dbReference type="PROSITE" id="PS50021"/>
    </source>
</evidence>
<reference evidence="5" key="1">
    <citation type="journal article" date="2020" name="J. Eukaryot. Microbiol.">
        <title>De novo Sequencing, Assembly and Annotation of the Transcriptome for the Free-Living Testate Amoeba Arcella intermedia.</title>
        <authorList>
            <person name="Ribeiro G.M."/>
            <person name="Porfirio-Sousa A.L."/>
            <person name="Maurer-Alcala X.X."/>
            <person name="Katz L.A."/>
            <person name="Lahr D.J.G."/>
        </authorList>
    </citation>
    <scope>NUCLEOTIDE SEQUENCE</scope>
</reference>
<dbReference type="Gene3D" id="1.10.418.10">
    <property type="entry name" value="Calponin-like domain"/>
    <property type="match status" value="2"/>
</dbReference>
<dbReference type="PROSITE" id="PS00019">
    <property type="entry name" value="ACTININ_1"/>
    <property type="match status" value="1"/>
</dbReference>
<dbReference type="SMART" id="SM00557">
    <property type="entry name" value="IG_FLMN"/>
    <property type="match status" value="5"/>
</dbReference>
<dbReference type="Gene3D" id="2.60.40.10">
    <property type="entry name" value="Immunoglobulins"/>
    <property type="match status" value="5"/>
</dbReference>
<feature type="domain" description="Calponin-homology (CH)" evidence="4">
    <location>
        <begin position="120"/>
        <end position="221"/>
    </location>
</feature>
<dbReference type="Pfam" id="PF00307">
    <property type="entry name" value="CH"/>
    <property type="match status" value="2"/>
</dbReference>
<dbReference type="EMBL" id="GIBP01000793">
    <property type="protein sequence ID" value="NDV29762.1"/>
    <property type="molecule type" value="Transcribed_RNA"/>
</dbReference>
<dbReference type="InterPro" id="IPR001715">
    <property type="entry name" value="CH_dom"/>
</dbReference>
<dbReference type="InterPro" id="IPR017868">
    <property type="entry name" value="Filamin/ABP280_repeat-like"/>
</dbReference>
<evidence type="ECO:0000256" key="2">
    <source>
        <dbReference type="ARBA" id="ARBA00023203"/>
    </source>
</evidence>
<dbReference type="AlphaFoldDB" id="A0A6B2KYJ7"/>
<feature type="repeat" description="Filamin" evidence="3">
    <location>
        <begin position="553"/>
        <end position="654"/>
    </location>
</feature>
<keyword evidence="2" id="KW-0009">Actin-binding</keyword>
<dbReference type="PANTHER" id="PTHR38537">
    <property type="entry name" value="JITTERBUG, ISOFORM N"/>
    <property type="match status" value="1"/>
</dbReference>
<dbReference type="SUPFAM" id="SSF81296">
    <property type="entry name" value="E set domains"/>
    <property type="match status" value="5"/>
</dbReference>
<dbReference type="Pfam" id="PF00630">
    <property type="entry name" value="Filamin"/>
    <property type="match status" value="5"/>
</dbReference>
<feature type="repeat" description="Filamin" evidence="3">
    <location>
        <begin position="233"/>
        <end position="336"/>
    </location>
</feature>
<organism evidence="5">
    <name type="scientific">Arcella intermedia</name>
    <dbReference type="NCBI Taxonomy" id="1963864"/>
    <lineage>
        <taxon>Eukaryota</taxon>
        <taxon>Amoebozoa</taxon>
        <taxon>Tubulinea</taxon>
        <taxon>Elardia</taxon>
        <taxon>Arcellinida</taxon>
        <taxon>Sphaerothecina</taxon>
        <taxon>Arcellidae</taxon>
        <taxon>Arcella</taxon>
    </lineage>
</organism>
<evidence type="ECO:0000313" key="5">
    <source>
        <dbReference type="EMBL" id="NDV29762.1"/>
    </source>
</evidence>
<feature type="repeat" description="Filamin" evidence="3">
    <location>
        <begin position="670"/>
        <end position="748"/>
    </location>
</feature>
<feature type="repeat" description="Filamin" evidence="3">
    <location>
        <begin position="338"/>
        <end position="439"/>
    </location>
</feature>
<dbReference type="PROSITE" id="PS50021">
    <property type="entry name" value="CH"/>
    <property type="match status" value="2"/>
</dbReference>
<dbReference type="InterPro" id="IPR001589">
    <property type="entry name" value="Actinin_actin-bd_CS"/>
</dbReference>
<dbReference type="FunFam" id="1.10.418.10:FF:000006">
    <property type="entry name" value="Filamin-B isoform A"/>
    <property type="match status" value="1"/>
</dbReference>
<dbReference type="PROSITE" id="PS50194">
    <property type="entry name" value="FILAMIN_REPEAT"/>
    <property type="match status" value="5"/>
</dbReference>